<comment type="caution">
    <text evidence="3">The sequence shown here is derived from an EMBL/GenBank/DDBJ whole genome shotgun (WGS) entry which is preliminary data.</text>
</comment>
<protein>
    <submittedName>
        <fullName evidence="3">Uncharacterized protein</fullName>
    </submittedName>
</protein>
<dbReference type="InterPro" id="IPR008928">
    <property type="entry name" value="6-hairpin_glycosidase_sf"/>
</dbReference>
<keyword evidence="4" id="KW-1185">Reference proteome</keyword>
<evidence type="ECO:0000313" key="3">
    <source>
        <dbReference type="EMBL" id="KAK7450619.1"/>
    </source>
</evidence>
<feature type="signal peptide" evidence="2">
    <location>
        <begin position="1"/>
        <end position="20"/>
    </location>
</feature>
<gene>
    <name evidence="3" type="ORF">VKT23_012929</name>
</gene>
<organism evidence="3 4">
    <name type="scientific">Marasmiellus scandens</name>
    <dbReference type="NCBI Taxonomy" id="2682957"/>
    <lineage>
        <taxon>Eukaryota</taxon>
        <taxon>Fungi</taxon>
        <taxon>Dikarya</taxon>
        <taxon>Basidiomycota</taxon>
        <taxon>Agaricomycotina</taxon>
        <taxon>Agaricomycetes</taxon>
        <taxon>Agaricomycetidae</taxon>
        <taxon>Agaricales</taxon>
        <taxon>Marasmiineae</taxon>
        <taxon>Omphalotaceae</taxon>
        <taxon>Marasmiellus</taxon>
    </lineage>
</organism>
<evidence type="ECO:0000313" key="4">
    <source>
        <dbReference type="Proteomes" id="UP001498398"/>
    </source>
</evidence>
<dbReference type="InterPro" id="IPR010905">
    <property type="entry name" value="Glyco_hydro_88"/>
</dbReference>
<dbReference type="EMBL" id="JBANRG010000033">
    <property type="protein sequence ID" value="KAK7450619.1"/>
    <property type="molecule type" value="Genomic_DNA"/>
</dbReference>
<keyword evidence="1" id="KW-0378">Hydrolase</keyword>
<name>A0ABR1J5E8_9AGAR</name>
<dbReference type="Pfam" id="PF07470">
    <property type="entry name" value="Glyco_hydro_88"/>
    <property type="match status" value="1"/>
</dbReference>
<keyword evidence="2" id="KW-0732">Signal</keyword>
<dbReference type="SUPFAM" id="SSF48208">
    <property type="entry name" value="Six-hairpin glycosidases"/>
    <property type="match status" value="1"/>
</dbReference>
<dbReference type="Gene3D" id="1.50.10.10">
    <property type="match status" value="1"/>
</dbReference>
<dbReference type="Proteomes" id="UP001498398">
    <property type="component" value="Unassembled WGS sequence"/>
</dbReference>
<dbReference type="InterPro" id="IPR012341">
    <property type="entry name" value="6hp_glycosidase-like_sf"/>
</dbReference>
<evidence type="ECO:0000256" key="1">
    <source>
        <dbReference type="ARBA" id="ARBA00022801"/>
    </source>
</evidence>
<dbReference type="PANTHER" id="PTHR41814:SF1">
    <property type="entry name" value="CELLULASE"/>
    <property type="match status" value="1"/>
</dbReference>
<accession>A0ABR1J5E8</accession>
<sequence length="435" mass="46285">MTMTRLLALTTLATILTVSAYTSEPSSFNPFPFSPGFDIQSVATLAEQLPSHSWEFGTASEVLLELYNPSLSVFGDNPFPDYIADYTTIKSLAYAKSKIQLNLNDDAGANVLSNGDGATGDPASLGVSAFLLGKSGDQQYAEGATKTMGYLVGSAPRWQNGAISQRADVAELWADFMYMAPPFLAYYAAATSNTTLLREAVDQCSHYHDVLSTASSSSPAPTPFNPALTGLWHHIIGPQSTDFGLWSTGNGWSIGGITRVLATILKAPSSVTQGWKDSAVSTLHSILKEMLDAATLHPESTLDTDYTGPGAGLLRNYLDDTNSSAHGFGEVSGSAHIAGAIYRLAILSPDLFTPSIHESPYLSFAESIRHLLGTSDLNGNPHVTTQNGTVTPTVDPLCWQCAEPFTAGSPEGQSFVVGMYAAWRDCVWAGVCVED</sequence>
<dbReference type="PANTHER" id="PTHR41814">
    <property type="entry name" value="EXPRESSED PROTEIN"/>
    <property type="match status" value="1"/>
</dbReference>
<reference evidence="3 4" key="1">
    <citation type="submission" date="2024-01" db="EMBL/GenBank/DDBJ databases">
        <title>A draft genome for the cacao thread blight pathogen Marasmiellus scandens.</title>
        <authorList>
            <person name="Baruah I.K."/>
            <person name="Leung J."/>
            <person name="Bukari Y."/>
            <person name="Amoako-Attah I."/>
            <person name="Meinhardt L.W."/>
            <person name="Bailey B.A."/>
            <person name="Cohen S.P."/>
        </authorList>
    </citation>
    <scope>NUCLEOTIDE SEQUENCE [LARGE SCALE GENOMIC DNA]</scope>
    <source>
        <strain evidence="3 4">GH-19</strain>
    </source>
</reference>
<feature type="chain" id="PRO_5047403479" evidence="2">
    <location>
        <begin position="21"/>
        <end position="435"/>
    </location>
</feature>
<proteinExistence type="predicted"/>
<evidence type="ECO:0000256" key="2">
    <source>
        <dbReference type="SAM" id="SignalP"/>
    </source>
</evidence>